<feature type="signal peptide" evidence="1">
    <location>
        <begin position="1"/>
        <end position="18"/>
    </location>
</feature>
<keyword evidence="1" id="KW-0732">Signal</keyword>
<reference evidence="2" key="1">
    <citation type="submission" date="2021-01" db="EMBL/GenBank/DDBJ databases">
        <title>Marivirga aurantiaca sp. nov., isolated from intertidal surface sediments.</title>
        <authorList>
            <person name="Zhang M."/>
        </authorList>
    </citation>
    <scope>NUCLEOTIDE SEQUENCE</scope>
    <source>
        <strain evidence="2">S37H4</strain>
    </source>
</reference>
<accession>A0A934WV98</accession>
<protein>
    <recommendedName>
        <fullName evidence="4">Secreted protein</fullName>
    </recommendedName>
</protein>
<dbReference type="EMBL" id="JAEQBW010000001">
    <property type="protein sequence ID" value="MBK6263584.1"/>
    <property type="molecule type" value="Genomic_DNA"/>
</dbReference>
<keyword evidence="3" id="KW-1185">Reference proteome</keyword>
<evidence type="ECO:0000256" key="1">
    <source>
        <dbReference type="SAM" id="SignalP"/>
    </source>
</evidence>
<dbReference type="Proteomes" id="UP000611723">
    <property type="component" value="Unassembled WGS sequence"/>
</dbReference>
<feature type="chain" id="PRO_5037794826" description="Secreted protein" evidence="1">
    <location>
        <begin position="19"/>
        <end position="193"/>
    </location>
</feature>
<name>A0A934WV98_9BACT</name>
<sequence length="193" mass="22175">MKNLFFVILSLFAATSYAQEIQEKKENPQLQFWNELSKHCGKAFAGKIITEPVPKDFQDQELKMHVIACSDNQIKIPFVVGENRSRTWVFTRQESGIQLKHDHRHEDGSPDKVTMYGGTSSNTGFKNLQYFPADQETADLIPYAAGNVWWVTVSDSTFTYNLRRVNNDSHITVEFDLTKEIEAPEIPWGWGEE</sequence>
<comment type="caution">
    <text evidence="2">The sequence shown here is derived from an EMBL/GenBank/DDBJ whole genome shotgun (WGS) entry which is preliminary data.</text>
</comment>
<organism evidence="2 3">
    <name type="scientific">Marivirga aurantiaca</name>
    <dbReference type="NCBI Taxonomy" id="2802615"/>
    <lineage>
        <taxon>Bacteria</taxon>
        <taxon>Pseudomonadati</taxon>
        <taxon>Bacteroidota</taxon>
        <taxon>Cytophagia</taxon>
        <taxon>Cytophagales</taxon>
        <taxon>Marivirgaceae</taxon>
        <taxon>Marivirga</taxon>
    </lineage>
</organism>
<gene>
    <name evidence="2" type="ORF">JKA74_00940</name>
</gene>
<evidence type="ECO:0000313" key="2">
    <source>
        <dbReference type="EMBL" id="MBK6263584.1"/>
    </source>
</evidence>
<proteinExistence type="predicted"/>
<dbReference type="AlphaFoldDB" id="A0A934WV98"/>
<evidence type="ECO:0000313" key="3">
    <source>
        <dbReference type="Proteomes" id="UP000611723"/>
    </source>
</evidence>
<evidence type="ECO:0008006" key="4">
    <source>
        <dbReference type="Google" id="ProtNLM"/>
    </source>
</evidence>